<dbReference type="EMBL" id="CP151501">
    <property type="protein sequence ID" value="WZN59377.1"/>
    <property type="molecule type" value="Genomic_DNA"/>
</dbReference>
<dbReference type="InterPro" id="IPR014756">
    <property type="entry name" value="Ig_E-set"/>
</dbReference>
<dbReference type="Gene3D" id="2.60.120.200">
    <property type="match status" value="4"/>
</dbReference>
<keyword evidence="4" id="KW-1015">Disulfide bond</keyword>
<keyword evidence="10" id="KW-1185">Reference proteome</keyword>
<dbReference type="CDD" id="cd00102">
    <property type="entry name" value="IPT"/>
    <property type="match status" value="1"/>
</dbReference>
<name>A0AAX4NZ92_9CHLO</name>
<feature type="signal peptide" evidence="7">
    <location>
        <begin position="1"/>
        <end position="28"/>
    </location>
</feature>
<dbReference type="SMART" id="SM00560">
    <property type="entry name" value="LamGL"/>
    <property type="match status" value="2"/>
</dbReference>
<evidence type="ECO:0000313" key="10">
    <source>
        <dbReference type="Proteomes" id="UP001472866"/>
    </source>
</evidence>
<dbReference type="Pfam" id="PF01833">
    <property type="entry name" value="TIG"/>
    <property type="match status" value="1"/>
</dbReference>
<evidence type="ECO:0000256" key="5">
    <source>
        <dbReference type="PROSITE-ProRule" id="PRU00087"/>
    </source>
</evidence>
<dbReference type="InterPro" id="IPR006558">
    <property type="entry name" value="LamG-like"/>
</dbReference>
<dbReference type="SUPFAM" id="SSF117281">
    <property type="entry name" value="Kelch motif"/>
    <property type="match status" value="1"/>
</dbReference>
<dbReference type="PANTHER" id="PTHR46376">
    <property type="entry name" value="LEUCINE-ZIPPER-LIKE TRANSCRIPTIONAL REGULATOR 1"/>
    <property type="match status" value="1"/>
</dbReference>
<dbReference type="PANTHER" id="PTHR46376:SF1">
    <property type="entry name" value="LEUCINE-ZIPPER-LIKE TRANSCRIPTIONAL REGULATOR 1"/>
    <property type="match status" value="1"/>
</dbReference>
<feature type="domain" description="LamG-like jellyroll fold" evidence="8">
    <location>
        <begin position="1092"/>
        <end position="1219"/>
    </location>
</feature>
<feature type="repeat" description="Filamin" evidence="5">
    <location>
        <begin position="937"/>
        <end position="1036"/>
    </location>
</feature>
<dbReference type="SUPFAM" id="SSF81296">
    <property type="entry name" value="E set domains"/>
    <property type="match status" value="3"/>
</dbReference>
<dbReference type="Pfam" id="PF00630">
    <property type="entry name" value="Filamin"/>
    <property type="match status" value="1"/>
</dbReference>
<protein>
    <recommendedName>
        <fullName evidence="8">LamG-like jellyroll fold domain-containing protein</fullName>
    </recommendedName>
</protein>
<dbReference type="SMART" id="SM00557">
    <property type="entry name" value="IG_FLMN"/>
    <property type="match status" value="2"/>
</dbReference>
<dbReference type="Pfam" id="PF13385">
    <property type="entry name" value="Laminin_G_3"/>
    <property type="match status" value="4"/>
</dbReference>
<feature type="repeat" description="Filamin" evidence="5">
    <location>
        <begin position="808"/>
        <end position="912"/>
    </location>
</feature>
<accession>A0AAX4NZ92</accession>
<feature type="domain" description="LamG-like jellyroll fold" evidence="8">
    <location>
        <begin position="52"/>
        <end position="197"/>
    </location>
</feature>
<keyword evidence="1" id="KW-0880">Kelch repeat</keyword>
<evidence type="ECO:0000313" key="9">
    <source>
        <dbReference type="EMBL" id="WZN59377.1"/>
    </source>
</evidence>
<reference evidence="9 10" key="1">
    <citation type="submission" date="2024-03" db="EMBL/GenBank/DDBJ databases">
        <title>Complete genome sequence of the green alga Chloropicon roscoffensis RCC1871.</title>
        <authorList>
            <person name="Lemieux C."/>
            <person name="Pombert J.-F."/>
            <person name="Otis C."/>
            <person name="Turmel M."/>
        </authorList>
    </citation>
    <scope>NUCLEOTIDE SEQUENCE [LARGE SCALE GENOMIC DNA]</scope>
    <source>
        <strain evidence="9 10">RCC1871</strain>
    </source>
</reference>
<evidence type="ECO:0000256" key="6">
    <source>
        <dbReference type="SAM" id="MobiDB-lite"/>
    </source>
</evidence>
<sequence>MNRGGVAWGTWGVALALALVSLLAPAAAETVAQLNGASSVVETQPTHDFSSGVLSCTVWAYPERKSGEEALASFAQSDLLKSATLGWSAGKFYYRDDHSGVVETNKTYDRKEWHHAAMVATVEDLGVYSDASGTQPAHRRVKIYVDGEEQIDLVTVMPDLSTAVFTVGSEHRGGQRRAHFKGSVDEARAYASELSASQVAELPFEKPPSGTKIRVDFEAVAAEDLSSSTKEVGGIKYSHLDPTSVGQMPYDAISLASVSKVSPFSNDLYTNYEGPASGLTVTVTGANFANTPFLQVTLDGVKADFAYSSSTELLVEMPSYLGDLEANEGKKKVVVTNGGKNEVTFDFTFAYNVVEDLNRDLAAHYNLDGNTECADRDHSANDATNANTYQGKATFVADRNEEANRALEFKYGQKLEVPTAVGSGSDFTVCEWVYLVPGNHTIYAERETHASATKTNEIGVGSDGVITFRGQASGSAIVFDAWQFVCVAVGPSGASVYRAGAKVASLGGLKTEGSGSLVAQIAGHVSGKVDDAWLWRRELSAEEVAKVYDKDTFSVHLDGSRHFELTNDASRTEFDSAKWHTDSEVTAEVWVKPSSVTGTRRLLKQPSKKNGATGDAALGFVVSIIDGRIEFRVMLDSDLPYFRAVATSEAVIVAGAWQLVSVTYDQSSIIIAVNGVAQKIGVSSFLTGSLTVTEPYVTKYTFLTIISDPTSLDKQPMETSTKTMLVGESLEGELGDVRLWSRDLAEAEILATYDCRPHVGSSPDLYAYFSLDVGMGSALSSGNAPDLALTFTGPKDPFWTLSDRGLASKPIHWPNSPVTGSGTVSASANATAGFTLQAKDKCGSLLNRGGDNVQVAAAGPLDTHAKLFLGSSVDNLDGTYTGSYVAQLCGFYALRVEDSTVPVEDGTYLNGTFDSKLAKDTPIKVFVKAGPTDAATTYAFDSNDLTPNNDDRAKAVAGRRTSFELQTLDLFGCIKKSGGDLFEASLTGAYAEEGVVVDNQDGTYAVEYMPLTPGRALLSVTLNGEHVGTSAVGGVLGSKIEHDTNTVNGLVFGYEGGQGSPFCVEAGEGGSLEFDGQSHVEVSDSDALDLPLAFTIDLWVKPKQAALDAKLLSKESPLTGRGYFLSLESGLASFSVYVGNEEYRYLQTSFAPEVGKWTHLTVSYNGSELSVLADAKVVGAKVYEESRAARQNRQKLVMGNGLVGLLDEVRFREGALGKEEISQTMACPSASSKVDAYYRMNDAFGSVVADSSASRADGSLGGDPKPTFVSDQAPSDAGTLDLGASSFSGAGLAGATVGQEGAFDVVLVDRCGLPYNKVLGGEGLVPPSLVSATFEATPQGDAVRPHDNLDELPVASVTAQAHPCFGTNAFRVAYNATSCGVSTLRVAVEGQDVRVYSVAVSSDGVTDPSRTVLDFPAEVTTGIEFEAKISTFDRFGCRRTTGGDAADAALTRMGKPAEEGTMHGGDAYVSVLSVEDRGDGTYLARAVAPGPGSYRLDAAVGGVAASEPAVPVVSASPPDLRKVLDSGLGSLYNTIITQRNGDVYVLDGWDEGKEFRSGVQRYEPGADDETFTYRAKFTLSKVPSHAIAVIVDTQSKIREGKMSKDCRDLQFRSASTGATIPHWVDPLQGCGSALGTSVWLDPAEKEFYAYYGNPRATSSALATPEALVVSFDDFEASRGTKAHHHGYALAQPCGQCSLSLDQDAAAFGVTQEVALHGTGSLKCNAMSTVGGAIEKRLGPLQSYRAKAFLYVSGAGDPTTAINWFSPNYDPCHQGGSAGEGNGLCSQGFSLGFNSKVSRDNFSSSYPWMSTAAAAEEGWHSFEVLDDGEEATFAIDGVVLPDLSRPSVPLDRVLLSAGGGSVGAWDSVLVARHDGGITAAEGAEEAVVSNGRSFFPVSSRGGRPPFRRTTSHATLGSKVYLAGGFGMYAAEGPVPSYGAVGEHAAEDKVWSYDLERHRWESQEPYGSLRPVAREFHTVSGWDSQDSKRIYVFGGMSGGGVLGDHLAFDLEEGAWRRLDAEGPGPRYGHVSASFAGSYYIFGGVTAAGKHSKELWRFDCEGEYWQEVTPASEAPSSSLHAAHCVGGDSWFVLSADGSLKRYDFHYNEWSAVTFGSGYDQSLLGASCTFAGGELYVYGGKRTNDFSSDFFRLSV</sequence>
<dbReference type="InterPro" id="IPR001298">
    <property type="entry name" value="Filamin/ABP280_rpt"/>
</dbReference>
<dbReference type="InterPro" id="IPR013320">
    <property type="entry name" value="ConA-like_dom_sf"/>
</dbReference>
<dbReference type="InterPro" id="IPR015915">
    <property type="entry name" value="Kelch-typ_b-propeller"/>
</dbReference>
<keyword evidence="3" id="KW-0677">Repeat</keyword>
<evidence type="ECO:0000256" key="4">
    <source>
        <dbReference type="ARBA" id="ARBA00023157"/>
    </source>
</evidence>
<dbReference type="Pfam" id="PF24681">
    <property type="entry name" value="Kelch_KLHDC2_KLHL20_DRC7"/>
    <property type="match status" value="1"/>
</dbReference>
<dbReference type="InterPro" id="IPR002909">
    <property type="entry name" value="IPT_dom"/>
</dbReference>
<dbReference type="Gene3D" id="2.120.10.80">
    <property type="entry name" value="Kelch-type beta propeller"/>
    <property type="match status" value="1"/>
</dbReference>
<gene>
    <name evidence="9" type="ORF">HKI87_01g09030</name>
</gene>
<keyword evidence="2 7" id="KW-0732">Signal</keyword>
<evidence type="ECO:0000256" key="7">
    <source>
        <dbReference type="SAM" id="SignalP"/>
    </source>
</evidence>
<dbReference type="Gene3D" id="2.60.40.10">
    <property type="entry name" value="Immunoglobulins"/>
    <property type="match status" value="4"/>
</dbReference>
<evidence type="ECO:0000259" key="8">
    <source>
        <dbReference type="SMART" id="SM00560"/>
    </source>
</evidence>
<dbReference type="GO" id="GO:0005794">
    <property type="term" value="C:Golgi apparatus"/>
    <property type="evidence" value="ECO:0007669"/>
    <property type="project" value="TreeGrafter"/>
</dbReference>
<evidence type="ECO:0000256" key="3">
    <source>
        <dbReference type="ARBA" id="ARBA00022737"/>
    </source>
</evidence>
<proteinExistence type="predicted"/>
<organism evidence="9 10">
    <name type="scientific">Chloropicon roscoffensis</name>
    <dbReference type="NCBI Taxonomy" id="1461544"/>
    <lineage>
        <taxon>Eukaryota</taxon>
        <taxon>Viridiplantae</taxon>
        <taxon>Chlorophyta</taxon>
        <taxon>Chloropicophyceae</taxon>
        <taxon>Chloropicales</taxon>
        <taxon>Chloropicaceae</taxon>
        <taxon>Chloropicon</taxon>
    </lineage>
</organism>
<dbReference type="InterPro" id="IPR013783">
    <property type="entry name" value="Ig-like_fold"/>
</dbReference>
<dbReference type="PROSITE" id="PS50194">
    <property type="entry name" value="FILAMIN_REPEAT"/>
    <property type="match status" value="2"/>
</dbReference>
<feature type="region of interest" description="Disordered" evidence="6">
    <location>
        <begin position="1255"/>
        <end position="1274"/>
    </location>
</feature>
<dbReference type="InterPro" id="IPR051568">
    <property type="entry name" value="LZTR1/Attractin"/>
</dbReference>
<dbReference type="SUPFAM" id="SSF49899">
    <property type="entry name" value="Concanavalin A-like lectins/glucanases"/>
    <property type="match status" value="4"/>
</dbReference>
<feature type="chain" id="PRO_5043455652" description="LamG-like jellyroll fold domain-containing protein" evidence="7">
    <location>
        <begin position="29"/>
        <end position="2151"/>
    </location>
</feature>
<evidence type="ECO:0000256" key="2">
    <source>
        <dbReference type="ARBA" id="ARBA00022729"/>
    </source>
</evidence>
<evidence type="ECO:0000256" key="1">
    <source>
        <dbReference type="ARBA" id="ARBA00022441"/>
    </source>
</evidence>
<dbReference type="Proteomes" id="UP001472866">
    <property type="component" value="Chromosome 01"/>
</dbReference>
<dbReference type="InterPro" id="IPR017868">
    <property type="entry name" value="Filamin/ABP280_repeat-like"/>
</dbReference>